<evidence type="ECO:0000256" key="1">
    <source>
        <dbReference type="SAM" id="SignalP"/>
    </source>
</evidence>
<keyword evidence="1" id="KW-0732">Signal</keyword>
<organism evidence="2 3">
    <name type="scientific">Nonomuraea corallina</name>
    <dbReference type="NCBI Taxonomy" id="2989783"/>
    <lineage>
        <taxon>Bacteria</taxon>
        <taxon>Bacillati</taxon>
        <taxon>Actinomycetota</taxon>
        <taxon>Actinomycetes</taxon>
        <taxon>Streptosporangiales</taxon>
        <taxon>Streptosporangiaceae</taxon>
        <taxon>Nonomuraea</taxon>
    </lineage>
</organism>
<dbReference type="RefSeq" id="WP_270157724.1">
    <property type="nucleotide sequence ID" value="NZ_JAPNNL010000124.1"/>
</dbReference>
<feature type="chain" id="PRO_5047216084" evidence="1">
    <location>
        <begin position="20"/>
        <end position="254"/>
    </location>
</feature>
<dbReference type="Pfam" id="PF04228">
    <property type="entry name" value="Zn_peptidase"/>
    <property type="match status" value="1"/>
</dbReference>
<dbReference type="EMBL" id="JAPNNL010000124">
    <property type="protein sequence ID" value="MDA0636827.1"/>
    <property type="molecule type" value="Genomic_DNA"/>
</dbReference>
<feature type="signal peptide" evidence="1">
    <location>
        <begin position="1"/>
        <end position="19"/>
    </location>
</feature>
<dbReference type="Proteomes" id="UP001144036">
    <property type="component" value="Unassembled WGS sequence"/>
</dbReference>
<gene>
    <name evidence="2" type="ORF">OUY22_25745</name>
</gene>
<dbReference type="InterPro" id="IPR007343">
    <property type="entry name" value="Uncharacterised_pept_Zn_put"/>
</dbReference>
<reference evidence="2" key="1">
    <citation type="submission" date="2022-11" db="EMBL/GenBank/DDBJ databases">
        <title>Nonomuraea corallina sp. nov., a new species of the genus Nonomuraea isolated from sea side sediment in Thai sea.</title>
        <authorList>
            <person name="Ngamcharungchit C."/>
            <person name="Matsumoto A."/>
            <person name="Suriyachadkun C."/>
            <person name="Panbangred W."/>
            <person name="Inahashi Y."/>
            <person name="Intra B."/>
        </authorList>
    </citation>
    <scope>NUCLEOTIDE SEQUENCE</scope>
    <source>
        <strain evidence="2">MCN248</strain>
    </source>
</reference>
<protein>
    <submittedName>
        <fullName evidence="2">Neutral zinc metallopeptidase</fullName>
    </submittedName>
</protein>
<evidence type="ECO:0000313" key="3">
    <source>
        <dbReference type="Proteomes" id="UP001144036"/>
    </source>
</evidence>
<comment type="caution">
    <text evidence="2">The sequence shown here is derived from an EMBL/GenBank/DDBJ whole genome shotgun (WGS) entry which is preliminary data.</text>
</comment>
<proteinExistence type="predicted"/>
<name>A0ABT4SHY3_9ACTN</name>
<accession>A0ABT4SHY3</accession>
<evidence type="ECO:0000313" key="2">
    <source>
        <dbReference type="EMBL" id="MDA0636827.1"/>
    </source>
</evidence>
<keyword evidence="3" id="KW-1185">Reference proteome</keyword>
<sequence>MITALAALTLPFSATAAGAAVDPIESPELTANDLYKTGPLPRTKCAEKRVRSGDKKQARAYINGIIACLDRTWGAHLSRAGLAFDKVRVKHVNRVPKKYCDFDYSKNPSQMLYCDSTQTIMVQLGKDWLEGPDDLWLFHHTAAMYGYHVQNVVGIADAHEDEPYDRRSELLEQARRSSLQADCLSGAFLKSVWPLKGRSSRDFRELLSLIEGDARGEERWYGKTANMRAWIKRGFASGDPRSCNTWAASSSRVA</sequence>